<protein>
    <submittedName>
        <fullName evidence="1">Uncharacterized protein</fullName>
    </submittedName>
</protein>
<comment type="caution">
    <text evidence="1">The sequence shown here is derived from an EMBL/GenBank/DDBJ whole genome shotgun (WGS) entry which is preliminary data.</text>
</comment>
<keyword evidence="2" id="KW-1185">Reference proteome</keyword>
<accession>A0A100WHN3</accession>
<reference evidence="2" key="2">
    <citation type="submission" date="2016-02" db="EMBL/GenBank/DDBJ databases">
        <title>Draft genome sequence of five rapidly growing Mycobacterium species.</title>
        <authorList>
            <person name="Katahira K."/>
            <person name="Gotou Y."/>
            <person name="Iida K."/>
            <person name="Ogura Y."/>
            <person name="Hayashi T."/>
        </authorList>
    </citation>
    <scope>NUCLEOTIDE SEQUENCE [LARGE SCALE GENOMIC DNA]</scope>
    <source>
        <strain evidence="2">JCM15298</strain>
    </source>
</reference>
<dbReference type="RefSeq" id="WP_062659570.1">
    <property type="nucleotide sequence ID" value="NZ_BCSY01000111.1"/>
</dbReference>
<evidence type="ECO:0000313" key="2">
    <source>
        <dbReference type="Proteomes" id="UP000069443"/>
    </source>
</evidence>
<dbReference type="EMBL" id="BCSY01000111">
    <property type="protein sequence ID" value="GAS98797.1"/>
    <property type="molecule type" value="Genomic_DNA"/>
</dbReference>
<dbReference type="Proteomes" id="UP000069443">
    <property type="component" value="Unassembled WGS sequence"/>
</dbReference>
<dbReference type="STRING" id="228230.RMCC_5762"/>
<gene>
    <name evidence="1" type="ORF">RMCC_5762</name>
</gene>
<organism evidence="1 2">
    <name type="scientific">Mycolicibacterium canariasense</name>
    <name type="common">Mycobacterium canariasense</name>
    <dbReference type="NCBI Taxonomy" id="228230"/>
    <lineage>
        <taxon>Bacteria</taxon>
        <taxon>Bacillati</taxon>
        <taxon>Actinomycetota</taxon>
        <taxon>Actinomycetes</taxon>
        <taxon>Mycobacteriales</taxon>
        <taxon>Mycobacteriaceae</taxon>
        <taxon>Mycolicibacterium</taxon>
    </lineage>
</organism>
<sequence length="85" mass="9450">MSNVWQYKQELSDGTYISVSAPGQKMAEQACDYLRRVVRAFIPEVSELGEVEVVGPGPQQNYPPNSSLTQGEIDVTKEEVDAPYE</sequence>
<reference evidence="2" key="1">
    <citation type="journal article" date="2016" name="Genome Announc.">
        <title>Draft Genome Sequences of Five Rapidly Growing Mycobacterium Species, M. thermoresistibile, M. fortuitum subsp. acetamidolyticum, M. canariasense, M. brisbanense, and M. novocastrense.</title>
        <authorList>
            <person name="Katahira K."/>
            <person name="Ogura Y."/>
            <person name="Gotoh Y."/>
            <person name="Hayashi T."/>
        </authorList>
    </citation>
    <scope>NUCLEOTIDE SEQUENCE [LARGE SCALE GENOMIC DNA]</scope>
    <source>
        <strain evidence="2">JCM15298</strain>
    </source>
</reference>
<proteinExistence type="predicted"/>
<dbReference type="AlphaFoldDB" id="A0A100WHN3"/>
<evidence type="ECO:0000313" key="1">
    <source>
        <dbReference type="EMBL" id="GAS98797.1"/>
    </source>
</evidence>
<name>A0A100WHN3_MYCCR</name>